<dbReference type="EMBL" id="JBEWZI010000006">
    <property type="protein sequence ID" value="MET7013979.1"/>
    <property type="molecule type" value="Genomic_DNA"/>
</dbReference>
<evidence type="ECO:0000256" key="2">
    <source>
        <dbReference type="ARBA" id="ARBA00022771"/>
    </source>
</evidence>
<evidence type="ECO:0000256" key="3">
    <source>
        <dbReference type="ARBA" id="ARBA00022833"/>
    </source>
</evidence>
<evidence type="ECO:0000256" key="4">
    <source>
        <dbReference type="PROSITE-ProRule" id="PRU00510"/>
    </source>
</evidence>
<gene>
    <name evidence="6" type="ORF">ABXR19_07240</name>
</gene>
<feature type="zinc finger region" description="dksA C4-type" evidence="4">
    <location>
        <begin position="64"/>
        <end position="88"/>
    </location>
</feature>
<sequence length="109" mass="12399">MHLTPQQRAALRARLLMLEQLQTERQQGDPNNDAAATLSASDQLHCDAVSRALVRVHGKTYGLCIDCNESIAFARLKMEPQTLRCQDCQARHDLQIWRDPSARWVNAFL</sequence>
<dbReference type="InterPro" id="IPR000962">
    <property type="entry name" value="Znf_DskA_TraR"/>
</dbReference>
<dbReference type="Pfam" id="PF01258">
    <property type="entry name" value="zf-dskA_traR"/>
    <property type="match status" value="1"/>
</dbReference>
<accession>A0ABV2TJ79</accession>
<dbReference type="RefSeq" id="WP_354600441.1">
    <property type="nucleotide sequence ID" value="NZ_JBEWZI010000006.1"/>
</dbReference>
<dbReference type="Gene3D" id="1.20.120.910">
    <property type="entry name" value="DksA, coiled-coil domain"/>
    <property type="match status" value="1"/>
</dbReference>
<dbReference type="PROSITE" id="PS51128">
    <property type="entry name" value="ZF_DKSA_2"/>
    <property type="match status" value="1"/>
</dbReference>
<keyword evidence="1" id="KW-0479">Metal-binding</keyword>
<organism evidence="6 7">
    <name type="scientific">Uliginosibacterium flavum</name>
    <dbReference type="NCBI Taxonomy" id="1396831"/>
    <lineage>
        <taxon>Bacteria</taxon>
        <taxon>Pseudomonadati</taxon>
        <taxon>Pseudomonadota</taxon>
        <taxon>Betaproteobacteria</taxon>
        <taxon>Rhodocyclales</taxon>
        <taxon>Zoogloeaceae</taxon>
        <taxon>Uliginosibacterium</taxon>
    </lineage>
</organism>
<keyword evidence="2" id="KW-0863">Zinc-finger</keyword>
<keyword evidence="7" id="KW-1185">Reference proteome</keyword>
<name>A0ABV2TJ79_9RHOO</name>
<feature type="domain" description="Zinc finger DksA/TraR C4-type" evidence="5">
    <location>
        <begin position="60"/>
        <end position="92"/>
    </location>
</feature>
<evidence type="ECO:0000259" key="5">
    <source>
        <dbReference type="Pfam" id="PF01258"/>
    </source>
</evidence>
<comment type="caution">
    <text evidence="6">The sequence shown here is derived from an EMBL/GenBank/DDBJ whole genome shotgun (WGS) entry which is preliminary data.</text>
</comment>
<evidence type="ECO:0000313" key="6">
    <source>
        <dbReference type="EMBL" id="MET7013979.1"/>
    </source>
</evidence>
<proteinExistence type="predicted"/>
<evidence type="ECO:0000256" key="1">
    <source>
        <dbReference type="ARBA" id="ARBA00022723"/>
    </source>
</evidence>
<keyword evidence="3" id="KW-0862">Zinc</keyword>
<reference evidence="6 7" key="1">
    <citation type="submission" date="2024-07" db="EMBL/GenBank/DDBJ databases">
        <title>Uliginosibacterium flavum JJ3220;KACC:17644.</title>
        <authorList>
            <person name="Kim M.K."/>
        </authorList>
    </citation>
    <scope>NUCLEOTIDE SEQUENCE [LARGE SCALE GENOMIC DNA]</scope>
    <source>
        <strain evidence="6 7">KACC:17644</strain>
    </source>
</reference>
<evidence type="ECO:0000313" key="7">
    <source>
        <dbReference type="Proteomes" id="UP001549691"/>
    </source>
</evidence>
<dbReference type="Proteomes" id="UP001549691">
    <property type="component" value="Unassembled WGS sequence"/>
</dbReference>
<protein>
    <submittedName>
        <fullName evidence="6">TraR/DksA C4-type zinc finger protein</fullName>
    </submittedName>
</protein>
<dbReference type="SUPFAM" id="SSF57716">
    <property type="entry name" value="Glucocorticoid receptor-like (DNA-binding domain)"/>
    <property type="match status" value="1"/>
</dbReference>